<keyword evidence="2" id="KW-1185">Reference proteome</keyword>
<gene>
    <name evidence="1" type="ORF">DPMN_179592</name>
</gene>
<reference evidence="1" key="2">
    <citation type="submission" date="2020-11" db="EMBL/GenBank/DDBJ databases">
        <authorList>
            <person name="McCartney M.A."/>
            <person name="Auch B."/>
            <person name="Kono T."/>
            <person name="Mallez S."/>
            <person name="Becker A."/>
            <person name="Gohl D.M."/>
            <person name="Silverstein K.A.T."/>
            <person name="Koren S."/>
            <person name="Bechman K.B."/>
            <person name="Herman A."/>
            <person name="Abrahante J.E."/>
            <person name="Garbe J."/>
        </authorList>
    </citation>
    <scope>NUCLEOTIDE SEQUENCE</scope>
    <source>
        <strain evidence="1">Duluth1</strain>
        <tissue evidence="1">Whole animal</tissue>
    </source>
</reference>
<dbReference type="AlphaFoldDB" id="A0A9D4EFD9"/>
<comment type="caution">
    <text evidence="1">The sequence shown here is derived from an EMBL/GenBank/DDBJ whole genome shotgun (WGS) entry which is preliminary data.</text>
</comment>
<organism evidence="1 2">
    <name type="scientific">Dreissena polymorpha</name>
    <name type="common">Zebra mussel</name>
    <name type="synonym">Mytilus polymorpha</name>
    <dbReference type="NCBI Taxonomy" id="45954"/>
    <lineage>
        <taxon>Eukaryota</taxon>
        <taxon>Metazoa</taxon>
        <taxon>Spiralia</taxon>
        <taxon>Lophotrochozoa</taxon>
        <taxon>Mollusca</taxon>
        <taxon>Bivalvia</taxon>
        <taxon>Autobranchia</taxon>
        <taxon>Heteroconchia</taxon>
        <taxon>Euheterodonta</taxon>
        <taxon>Imparidentia</taxon>
        <taxon>Neoheterodontei</taxon>
        <taxon>Myida</taxon>
        <taxon>Dreissenoidea</taxon>
        <taxon>Dreissenidae</taxon>
        <taxon>Dreissena</taxon>
    </lineage>
</organism>
<accession>A0A9D4EFD9</accession>
<sequence>MSLRTSSSFFCASFDFLSPSMAFAFSACSCFSRFCLSVCNRRAGTCVRDTHTMSLVWGNLD</sequence>
<evidence type="ECO:0000313" key="1">
    <source>
        <dbReference type="EMBL" id="KAH3778139.1"/>
    </source>
</evidence>
<name>A0A9D4EFD9_DREPO</name>
<evidence type="ECO:0000313" key="2">
    <source>
        <dbReference type="Proteomes" id="UP000828390"/>
    </source>
</evidence>
<dbReference type="EMBL" id="JAIWYP010000009">
    <property type="protein sequence ID" value="KAH3778139.1"/>
    <property type="molecule type" value="Genomic_DNA"/>
</dbReference>
<dbReference type="Proteomes" id="UP000828390">
    <property type="component" value="Unassembled WGS sequence"/>
</dbReference>
<protein>
    <submittedName>
        <fullName evidence="1">Uncharacterized protein</fullName>
    </submittedName>
</protein>
<proteinExistence type="predicted"/>
<reference evidence="1" key="1">
    <citation type="journal article" date="2019" name="bioRxiv">
        <title>The Genome of the Zebra Mussel, Dreissena polymorpha: A Resource for Invasive Species Research.</title>
        <authorList>
            <person name="McCartney M.A."/>
            <person name="Auch B."/>
            <person name="Kono T."/>
            <person name="Mallez S."/>
            <person name="Zhang Y."/>
            <person name="Obille A."/>
            <person name="Becker A."/>
            <person name="Abrahante J.E."/>
            <person name="Garbe J."/>
            <person name="Badalamenti J.P."/>
            <person name="Herman A."/>
            <person name="Mangelson H."/>
            <person name="Liachko I."/>
            <person name="Sullivan S."/>
            <person name="Sone E.D."/>
            <person name="Koren S."/>
            <person name="Silverstein K.A.T."/>
            <person name="Beckman K.B."/>
            <person name="Gohl D.M."/>
        </authorList>
    </citation>
    <scope>NUCLEOTIDE SEQUENCE</scope>
    <source>
        <strain evidence="1">Duluth1</strain>
        <tissue evidence="1">Whole animal</tissue>
    </source>
</reference>
<dbReference type="PROSITE" id="PS51257">
    <property type="entry name" value="PROKAR_LIPOPROTEIN"/>
    <property type="match status" value="1"/>
</dbReference>